<reference evidence="2" key="1">
    <citation type="submission" date="2023-03" db="EMBL/GenBank/DDBJ databases">
        <title>Massive genome expansion in bonnet fungi (Mycena s.s.) driven by repeated elements and novel gene families across ecological guilds.</title>
        <authorList>
            <consortium name="Lawrence Berkeley National Laboratory"/>
            <person name="Harder C.B."/>
            <person name="Miyauchi S."/>
            <person name="Viragh M."/>
            <person name="Kuo A."/>
            <person name="Thoen E."/>
            <person name="Andreopoulos B."/>
            <person name="Lu D."/>
            <person name="Skrede I."/>
            <person name="Drula E."/>
            <person name="Henrissat B."/>
            <person name="Morin E."/>
            <person name="Kohler A."/>
            <person name="Barry K."/>
            <person name="LaButti K."/>
            <person name="Morin E."/>
            <person name="Salamov A."/>
            <person name="Lipzen A."/>
            <person name="Mereny Z."/>
            <person name="Hegedus B."/>
            <person name="Baldrian P."/>
            <person name="Stursova M."/>
            <person name="Weitz H."/>
            <person name="Taylor A."/>
            <person name="Grigoriev I.V."/>
            <person name="Nagy L.G."/>
            <person name="Martin F."/>
            <person name="Kauserud H."/>
        </authorList>
    </citation>
    <scope>NUCLEOTIDE SEQUENCE</scope>
    <source>
        <strain evidence="2">CBHHK067</strain>
    </source>
</reference>
<comment type="caution">
    <text evidence="2">The sequence shown here is derived from an EMBL/GenBank/DDBJ whole genome shotgun (WGS) entry which is preliminary data.</text>
</comment>
<evidence type="ECO:0000313" key="2">
    <source>
        <dbReference type="EMBL" id="KAJ7701210.1"/>
    </source>
</evidence>
<dbReference type="Proteomes" id="UP001221757">
    <property type="component" value="Unassembled WGS sequence"/>
</dbReference>
<protein>
    <submittedName>
        <fullName evidence="2">Uncharacterized protein</fullName>
    </submittedName>
</protein>
<accession>A0AAD7DXC3</accession>
<dbReference type="AlphaFoldDB" id="A0AAD7DXC3"/>
<proteinExistence type="predicted"/>
<feature type="compositionally biased region" description="Basic and acidic residues" evidence="1">
    <location>
        <begin position="162"/>
        <end position="172"/>
    </location>
</feature>
<sequence>MHFGNSTALPIGPKKLSQLVMFSLLCLLQNPMETGPLLKPGSCHQKNLHIWVSRRGDQWITETDEVMRIRSAVKRLQNPLGLKFKPINLTIVETQVSDTRRSDFFATQETELENRNNGEKGGPRTVIRNGALRKQCNISWVKVSGYRPEPRISDTVASSDSDASKNETDVTRAGKTGY</sequence>
<name>A0AAD7DXC3_MYCRO</name>
<gene>
    <name evidence="2" type="ORF">B0H17DRAFT_1128495</name>
</gene>
<organism evidence="2 3">
    <name type="scientific">Mycena rosella</name>
    <name type="common">Pink bonnet</name>
    <name type="synonym">Agaricus rosellus</name>
    <dbReference type="NCBI Taxonomy" id="1033263"/>
    <lineage>
        <taxon>Eukaryota</taxon>
        <taxon>Fungi</taxon>
        <taxon>Dikarya</taxon>
        <taxon>Basidiomycota</taxon>
        <taxon>Agaricomycotina</taxon>
        <taxon>Agaricomycetes</taxon>
        <taxon>Agaricomycetidae</taxon>
        <taxon>Agaricales</taxon>
        <taxon>Marasmiineae</taxon>
        <taxon>Mycenaceae</taxon>
        <taxon>Mycena</taxon>
    </lineage>
</organism>
<evidence type="ECO:0000313" key="3">
    <source>
        <dbReference type="Proteomes" id="UP001221757"/>
    </source>
</evidence>
<evidence type="ECO:0000256" key="1">
    <source>
        <dbReference type="SAM" id="MobiDB-lite"/>
    </source>
</evidence>
<keyword evidence="3" id="KW-1185">Reference proteome</keyword>
<dbReference type="EMBL" id="JARKIE010000018">
    <property type="protein sequence ID" value="KAJ7701210.1"/>
    <property type="molecule type" value="Genomic_DNA"/>
</dbReference>
<feature type="region of interest" description="Disordered" evidence="1">
    <location>
        <begin position="149"/>
        <end position="178"/>
    </location>
</feature>